<comment type="caution">
    <text evidence="2">The sequence shown here is derived from an EMBL/GenBank/DDBJ whole genome shotgun (WGS) entry which is preliminary data.</text>
</comment>
<evidence type="ECO:0000256" key="1">
    <source>
        <dbReference type="SAM" id="Coils"/>
    </source>
</evidence>
<gene>
    <name evidence="2" type="ORF">A2Y57_04225</name>
</gene>
<organism evidence="2 3">
    <name type="scientific">Candidatus Woykebacteria bacterium RBG_13_40_7b</name>
    <dbReference type="NCBI Taxonomy" id="1802594"/>
    <lineage>
        <taxon>Bacteria</taxon>
        <taxon>Candidatus Woykeibacteriota</taxon>
    </lineage>
</organism>
<dbReference type="AlphaFoldDB" id="A0A1G1W9G6"/>
<accession>A0A1G1W9G6</accession>
<dbReference type="EMBL" id="MHCQ01000030">
    <property type="protein sequence ID" value="OGY24261.1"/>
    <property type="molecule type" value="Genomic_DNA"/>
</dbReference>
<feature type="coiled-coil region" evidence="1">
    <location>
        <begin position="64"/>
        <end position="95"/>
    </location>
</feature>
<keyword evidence="1" id="KW-0175">Coiled coil</keyword>
<protein>
    <recommendedName>
        <fullName evidence="4">Homeodomain phBC6A51-type domain-containing protein</fullName>
    </recommendedName>
</protein>
<evidence type="ECO:0008006" key="4">
    <source>
        <dbReference type="Google" id="ProtNLM"/>
    </source>
</evidence>
<reference evidence="2 3" key="1">
    <citation type="journal article" date="2016" name="Nat. Commun.">
        <title>Thousands of microbial genomes shed light on interconnected biogeochemical processes in an aquifer system.</title>
        <authorList>
            <person name="Anantharaman K."/>
            <person name="Brown C.T."/>
            <person name="Hug L.A."/>
            <person name="Sharon I."/>
            <person name="Castelle C.J."/>
            <person name="Probst A.J."/>
            <person name="Thomas B.C."/>
            <person name="Singh A."/>
            <person name="Wilkins M.J."/>
            <person name="Karaoz U."/>
            <person name="Brodie E.L."/>
            <person name="Williams K.H."/>
            <person name="Hubbard S.S."/>
            <person name="Banfield J.F."/>
        </authorList>
    </citation>
    <scope>NUCLEOTIDE SEQUENCE [LARGE SCALE GENOMIC DNA]</scope>
</reference>
<evidence type="ECO:0000313" key="3">
    <source>
        <dbReference type="Proteomes" id="UP000177103"/>
    </source>
</evidence>
<evidence type="ECO:0000313" key="2">
    <source>
        <dbReference type="EMBL" id="OGY24261.1"/>
    </source>
</evidence>
<sequence length="146" mass="17366">MTKRRKAAETVTIEDKTFEELDPIYQTAIEMRIEGHRYWEIAIKVKREEKTVRDWFTSDRGILYKSYQQRRKEWVEENEALIKEMQDQFKDASVDAMKALRRRIKAGHVLASINMLDRAGFQPVQKVEDISPSKVVFIYNTPKKKK</sequence>
<dbReference type="Proteomes" id="UP000177103">
    <property type="component" value="Unassembled WGS sequence"/>
</dbReference>
<name>A0A1G1W9G6_9BACT</name>
<proteinExistence type="predicted"/>